<dbReference type="GO" id="GO:0008237">
    <property type="term" value="F:metallopeptidase activity"/>
    <property type="evidence" value="ECO:0007669"/>
    <property type="project" value="InterPro"/>
</dbReference>
<dbReference type="RefSeq" id="WP_160224327.1">
    <property type="nucleotide sequence ID" value="NZ_CP029149.1"/>
</dbReference>
<evidence type="ECO:0000313" key="1">
    <source>
        <dbReference type="EMBL" id="QHN65523.1"/>
    </source>
</evidence>
<organism evidence="1 2">
    <name type="scientific">Bergeyella cardium</name>
    <dbReference type="NCBI Taxonomy" id="1585976"/>
    <lineage>
        <taxon>Bacteria</taxon>
        <taxon>Pseudomonadati</taxon>
        <taxon>Bacteroidota</taxon>
        <taxon>Flavobacteriia</taxon>
        <taxon>Flavobacteriales</taxon>
        <taxon>Weeksellaceae</taxon>
        <taxon>Bergeyella</taxon>
    </lineage>
</organism>
<keyword evidence="2" id="KW-1185">Reference proteome</keyword>
<accession>A0A6P1QWZ8</accession>
<dbReference type="InterPro" id="IPR024079">
    <property type="entry name" value="MetalloPept_cat_dom_sf"/>
</dbReference>
<dbReference type="Gene3D" id="3.40.390.10">
    <property type="entry name" value="Collagenase (Catalytic Domain)"/>
    <property type="match status" value="1"/>
</dbReference>
<dbReference type="Proteomes" id="UP000464318">
    <property type="component" value="Chromosome"/>
</dbReference>
<dbReference type="InterPro" id="IPR019026">
    <property type="entry name" value="Peptidase_M64_IgA"/>
</dbReference>
<dbReference type="OrthoDB" id="127762at2"/>
<dbReference type="Pfam" id="PF09471">
    <property type="entry name" value="Peptidase_M64"/>
    <property type="match status" value="1"/>
</dbReference>
<gene>
    <name evidence="1" type="ORF">DBX24_06295</name>
</gene>
<dbReference type="Gene3D" id="2.60.40.3250">
    <property type="entry name" value="Peptidase M64, N-terminal domain"/>
    <property type="match status" value="1"/>
</dbReference>
<dbReference type="InterPro" id="IPR032625">
    <property type="entry name" value="M64_N"/>
</dbReference>
<proteinExistence type="predicted"/>
<dbReference type="InterPro" id="IPR038171">
    <property type="entry name" value="M64_N_sf"/>
</dbReference>
<protein>
    <submittedName>
        <fullName evidence="1">Peptidase</fullName>
    </submittedName>
</protein>
<dbReference type="EMBL" id="CP029149">
    <property type="protein sequence ID" value="QHN65523.1"/>
    <property type="molecule type" value="Genomic_DNA"/>
</dbReference>
<sequence length="426" mass="48540">MIKKMAFIAFGLALTMLTGQKVDFDTYFENGSLRIDFLLHGSYQKQSISIARMKREPLFGGGTSNQLLYPDYGNYRFQVRDKKSGELIFSKGFSPIFQEWQAMEEAKRINKTFENTMLIPFPKGEIIVDIQYRDIYGNFQSTFQREIDPKHYSVTQEKITPYPVTKIYDNGSPKEKLDLAIIAEGYTEAEMPKFISDAKRLVDYMFTIPPFNKYKAQFNVYAVQSPSLESGTDIPGEGVYKNTILNSNFYTFGEARYLTSMDNFKLADIAANVPYDQLYVLVNTPRYGGGGFYNVINLVSVDNELSDKVFVHEFGHGLVGLADEYYNASIGGSEYYNLNIEPWEKNITTLIDFDKKWKKKVKKGTPIPTPRTKKYTKTIGAFEGGGYVATGVYSPMQDCRMKSNEPEGFCPVCSDAINEIIEFYTK</sequence>
<reference evidence="1 2" key="1">
    <citation type="submission" date="2018-04" db="EMBL/GenBank/DDBJ databases">
        <title>Characteristic and Complete Genome Sequencing of A Novel Member of Infective Endocarditis Causative Bacteria: Bergeyella cardium QL-PH.</title>
        <authorList>
            <person name="Pan H."/>
            <person name="Sun E."/>
            <person name="Zhang Y."/>
        </authorList>
    </citation>
    <scope>NUCLEOTIDE SEQUENCE [LARGE SCALE GENOMIC DNA]</scope>
    <source>
        <strain evidence="1 2">HPQL</strain>
    </source>
</reference>
<evidence type="ECO:0000313" key="2">
    <source>
        <dbReference type="Proteomes" id="UP000464318"/>
    </source>
</evidence>
<dbReference type="AlphaFoldDB" id="A0A6P1QWZ8"/>
<dbReference type="KEGG" id="bcad:DBX24_06295"/>
<name>A0A6P1QWZ8_9FLAO</name>
<dbReference type="Pfam" id="PF16217">
    <property type="entry name" value="M64_N"/>
    <property type="match status" value="1"/>
</dbReference>